<feature type="binding site" evidence="16">
    <location>
        <position position="68"/>
    </location>
    <ligand>
        <name>GTP</name>
        <dbReference type="ChEBI" id="CHEBI:37565"/>
    </ligand>
</feature>
<comment type="pathway">
    <text evidence="5 14">Cofactor biosynthesis; adenosylcobalamin biosynthesis; adenosylcobalamin from cob(II)yrinate a,c-diamide: step 6/7.</text>
</comment>
<keyword evidence="18" id="KW-1185">Reference proteome</keyword>
<dbReference type="SUPFAM" id="SSF52540">
    <property type="entry name" value="P-loop containing nucleoside triphosphate hydrolases"/>
    <property type="match status" value="1"/>
</dbReference>
<dbReference type="Pfam" id="PF02283">
    <property type="entry name" value="CobU"/>
    <property type="match status" value="1"/>
</dbReference>
<dbReference type="UniPathway" id="UPA00148">
    <property type="reaction ID" value="UER00236"/>
</dbReference>
<evidence type="ECO:0000256" key="8">
    <source>
        <dbReference type="ARBA" id="ARBA00022573"/>
    </source>
</evidence>
<dbReference type="NCBIfam" id="NF004469">
    <property type="entry name" value="PRK05800.1"/>
    <property type="match status" value="1"/>
</dbReference>
<sequence>MTGESLRSHIMLVLGGARSGKSDFAESLVRKSGFAPVYLATGAAFDGEMEERIARHKASRGEGWLTIEEQRDVAGVLDRESRAERAILIDCLTLWLSNLMFAEADIEAETMRLIKALANAKGPVVLVSNEVGGGIVPDNALARRFRDEQGRLNRRVAEAADTVVLVAAGLPLLMKPNPDQPEIRL</sequence>
<dbReference type="EC" id="2.7.7.62" evidence="14"/>
<keyword evidence="9 14" id="KW-0808">Transferase</keyword>
<dbReference type="GO" id="GO:0009236">
    <property type="term" value="P:cobalamin biosynthetic process"/>
    <property type="evidence" value="ECO:0007669"/>
    <property type="project" value="UniProtKB-UniRule"/>
</dbReference>
<comment type="function">
    <text evidence="4 14">Catalyzes ATP-dependent phosphorylation of adenosylcobinamide and addition of GMP to adenosylcobinamide phosphate.</text>
</comment>
<evidence type="ECO:0000256" key="12">
    <source>
        <dbReference type="ARBA" id="ARBA00022840"/>
    </source>
</evidence>
<keyword evidence="8 14" id="KW-0169">Cobalamin biosynthesis</keyword>
<keyword evidence="13 14" id="KW-0342">GTP-binding</keyword>
<comment type="caution">
    <text evidence="17">The sequence shown here is derived from an EMBL/GenBank/DDBJ whole genome shotgun (WGS) entry which is preliminary data.</text>
</comment>
<dbReference type="EC" id="2.7.1.156" evidence="14"/>
<evidence type="ECO:0000256" key="6">
    <source>
        <dbReference type="ARBA" id="ARBA00005159"/>
    </source>
</evidence>
<evidence type="ECO:0000256" key="1">
    <source>
        <dbReference type="ARBA" id="ARBA00000312"/>
    </source>
</evidence>
<gene>
    <name evidence="17" type="primary">cobU</name>
    <name evidence="17" type="ORF">H2509_04815</name>
</gene>
<keyword evidence="12 14" id="KW-0067">ATP-binding</keyword>
<dbReference type="Gene3D" id="3.40.50.300">
    <property type="entry name" value="P-loop containing nucleotide triphosphate hydrolases"/>
    <property type="match status" value="1"/>
</dbReference>
<dbReference type="EMBL" id="JACFXV010000043">
    <property type="protein sequence ID" value="MBA5776446.1"/>
    <property type="molecule type" value="Genomic_DNA"/>
</dbReference>
<dbReference type="InterPro" id="IPR003203">
    <property type="entry name" value="CobU/CobP"/>
</dbReference>
<protein>
    <recommendedName>
        <fullName evidence="14">Bifunctional adenosylcobalamin biosynthesis protein</fullName>
        <ecNumber evidence="14">2.7.1.156</ecNumber>
        <ecNumber evidence="14">2.7.7.62</ecNumber>
    </recommendedName>
</protein>
<evidence type="ECO:0000256" key="3">
    <source>
        <dbReference type="ARBA" id="ARBA00001522"/>
    </source>
</evidence>
<comment type="similarity">
    <text evidence="7 14">Belongs to the CobU/CobP family.</text>
</comment>
<evidence type="ECO:0000256" key="13">
    <source>
        <dbReference type="ARBA" id="ARBA00023134"/>
    </source>
</evidence>
<proteinExistence type="inferred from homology"/>
<dbReference type="GO" id="GO:0008820">
    <property type="term" value="F:cobinamide phosphate guanylyltransferase activity"/>
    <property type="evidence" value="ECO:0007669"/>
    <property type="project" value="UniProtKB-UniRule"/>
</dbReference>
<dbReference type="AlphaFoldDB" id="A0A839AB86"/>
<reference evidence="17 18" key="1">
    <citation type="submission" date="2020-07" db="EMBL/GenBank/DDBJ databases">
        <title>Stappia sp., F7233, whole genome shotgun sequencing project.</title>
        <authorList>
            <person name="Jiang S."/>
            <person name="Liu Z.W."/>
            <person name="Du Z.J."/>
        </authorList>
    </citation>
    <scope>NUCLEOTIDE SEQUENCE [LARGE SCALE GENOMIC DNA]</scope>
    <source>
        <strain evidence="17 18">F7233</strain>
    </source>
</reference>
<feature type="binding site" evidence="16">
    <location>
        <begin position="15"/>
        <end position="22"/>
    </location>
    <ligand>
        <name>GTP</name>
        <dbReference type="ChEBI" id="CHEBI:37565"/>
    </ligand>
</feature>
<comment type="pathway">
    <text evidence="6 14">Cofactor biosynthesis; adenosylcobalamin biosynthesis; adenosylcobalamin from cob(II)yrinate a,c-diamide: step 5/7.</text>
</comment>
<evidence type="ECO:0000256" key="14">
    <source>
        <dbReference type="PIRNR" id="PIRNR006135"/>
    </source>
</evidence>
<dbReference type="Proteomes" id="UP000541109">
    <property type="component" value="Unassembled WGS sequence"/>
</dbReference>
<evidence type="ECO:0000256" key="5">
    <source>
        <dbReference type="ARBA" id="ARBA00004692"/>
    </source>
</evidence>
<evidence type="ECO:0000256" key="11">
    <source>
        <dbReference type="ARBA" id="ARBA00022777"/>
    </source>
</evidence>
<keyword evidence="10 14" id="KW-0547">Nucleotide-binding</keyword>
<dbReference type="InterPro" id="IPR027417">
    <property type="entry name" value="P-loop_NTPase"/>
</dbReference>
<keyword evidence="11 14" id="KW-0418">Kinase</keyword>
<evidence type="ECO:0000256" key="7">
    <source>
        <dbReference type="ARBA" id="ARBA00007490"/>
    </source>
</evidence>
<dbReference type="PANTHER" id="PTHR34848">
    <property type="match status" value="1"/>
</dbReference>
<evidence type="ECO:0000256" key="10">
    <source>
        <dbReference type="ARBA" id="ARBA00022741"/>
    </source>
</evidence>
<name>A0A839AB86_9HYPH</name>
<evidence type="ECO:0000313" key="17">
    <source>
        <dbReference type="EMBL" id="MBA5776446.1"/>
    </source>
</evidence>
<feature type="binding site" evidence="16">
    <location>
        <begin position="57"/>
        <end position="60"/>
    </location>
    <ligand>
        <name>GTP</name>
        <dbReference type="ChEBI" id="CHEBI:37565"/>
    </ligand>
</feature>
<keyword evidence="17" id="KW-0548">Nucleotidyltransferase</keyword>
<evidence type="ECO:0000256" key="16">
    <source>
        <dbReference type="PIRSR" id="PIRSR006135-2"/>
    </source>
</evidence>
<dbReference type="GO" id="GO:0043752">
    <property type="term" value="F:adenosylcobinamide kinase activity"/>
    <property type="evidence" value="ECO:0007669"/>
    <property type="project" value="UniProtKB-EC"/>
</dbReference>
<dbReference type="RefSeq" id="WP_182162856.1">
    <property type="nucleotide sequence ID" value="NZ_JACFXV010000043.1"/>
</dbReference>
<dbReference type="PANTHER" id="PTHR34848:SF1">
    <property type="entry name" value="BIFUNCTIONAL ADENOSYLCOBALAMIN BIOSYNTHESIS PROTEIN COBU"/>
    <property type="match status" value="1"/>
</dbReference>
<evidence type="ECO:0000256" key="9">
    <source>
        <dbReference type="ARBA" id="ARBA00022679"/>
    </source>
</evidence>
<dbReference type="GO" id="GO:0005524">
    <property type="term" value="F:ATP binding"/>
    <property type="evidence" value="ECO:0007669"/>
    <property type="project" value="UniProtKB-UniRule"/>
</dbReference>
<organism evidence="17 18">
    <name type="scientific">Stappia albiluteola</name>
    <dbReference type="NCBI Taxonomy" id="2758565"/>
    <lineage>
        <taxon>Bacteria</taxon>
        <taxon>Pseudomonadati</taxon>
        <taxon>Pseudomonadota</taxon>
        <taxon>Alphaproteobacteria</taxon>
        <taxon>Hyphomicrobiales</taxon>
        <taxon>Stappiaceae</taxon>
        <taxon>Stappia</taxon>
    </lineage>
</organism>
<comment type="catalytic activity">
    <reaction evidence="2 14">
        <text>adenosylcob(III)inamide phosphate + GTP + H(+) = adenosylcob(III)inamide-GDP + diphosphate</text>
        <dbReference type="Rhea" id="RHEA:22712"/>
        <dbReference type="ChEBI" id="CHEBI:15378"/>
        <dbReference type="ChEBI" id="CHEBI:33019"/>
        <dbReference type="ChEBI" id="CHEBI:37565"/>
        <dbReference type="ChEBI" id="CHEBI:58502"/>
        <dbReference type="ChEBI" id="CHEBI:60487"/>
        <dbReference type="EC" id="2.7.7.62"/>
    </reaction>
</comment>
<dbReference type="GO" id="GO:0005525">
    <property type="term" value="F:GTP binding"/>
    <property type="evidence" value="ECO:0007669"/>
    <property type="project" value="UniProtKB-UniRule"/>
</dbReference>
<evidence type="ECO:0000256" key="15">
    <source>
        <dbReference type="PIRSR" id="PIRSR006135-1"/>
    </source>
</evidence>
<evidence type="ECO:0000256" key="2">
    <source>
        <dbReference type="ARBA" id="ARBA00000711"/>
    </source>
</evidence>
<dbReference type="PIRSF" id="PIRSF006135">
    <property type="entry name" value="CobU"/>
    <property type="match status" value="1"/>
</dbReference>
<accession>A0A839AB86</accession>
<feature type="binding site" evidence="16">
    <location>
        <position position="90"/>
    </location>
    <ligand>
        <name>GTP</name>
        <dbReference type="ChEBI" id="CHEBI:37565"/>
    </ligand>
</feature>
<comment type="catalytic activity">
    <reaction evidence="1 14">
        <text>adenosylcob(III)inamide + ATP = adenosylcob(III)inamide phosphate + ADP + H(+)</text>
        <dbReference type="Rhea" id="RHEA:15769"/>
        <dbReference type="ChEBI" id="CHEBI:2480"/>
        <dbReference type="ChEBI" id="CHEBI:15378"/>
        <dbReference type="ChEBI" id="CHEBI:30616"/>
        <dbReference type="ChEBI" id="CHEBI:58502"/>
        <dbReference type="ChEBI" id="CHEBI:456216"/>
        <dbReference type="EC" id="2.7.1.156"/>
    </reaction>
</comment>
<feature type="active site" description="GMP-histidine intermediate" evidence="15">
    <location>
        <position position="56"/>
    </location>
</feature>
<comment type="catalytic activity">
    <reaction evidence="3">
        <text>adenosylcob(III)inamide + GTP = adenosylcob(III)inamide phosphate + GDP + H(+)</text>
        <dbReference type="Rhea" id="RHEA:15765"/>
        <dbReference type="ChEBI" id="CHEBI:2480"/>
        <dbReference type="ChEBI" id="CHEBI:15378"/>
        <dbReference type="ChEBI" id="CHEBI:37565"/>
        <dbReference type="ChEBI" id="CHEBI:58189"/>
        <dbReference type="ChEBI" id="CHEBI:58502"/>
        <dbReference type="EC" id="2.7.1.156"/>
    </reaction>
</comment>
<evidence type="ECO:0000313" key="18">
    <source>
        <dbReference type="Proteomes" id="UP000541109"/>
    </source>
</evidence>
<evidence type="ECO:0000256" key="4">
    <source>
        <dbReference type="ARBA" id="ARBA00003889"/>
    </source>
</evidence>
<dbReference type="CDD" id="cd00544">
    <property type="entry name" value="CobU"/>
    <property type="match status" value="1"/>
</dbReference>
<feature type="binding site" evidence="16">
    <location>
        <begin position="40"/>
        <end position="42"/>
    </location>
    <ligand>
        <name>GTP</name>
        <dbReference type="ChEBI" id="CHEBI:37565"/>
    </ligand>
</feature>